<dbReference type="EMBL" id="BNAL01000035">
    <property type="protein sequence ID" value="GHG09340.1"/>
    <property type="molecule type" value="Genomic_DNA"/>
</dbReference>
<evidence type="ECO:0000313" key="1">
    <source>
        <dbReference type="EMBL" id="GHG09340.1"/>
    </source>
</evidence>
<organism evidence="1 2">
    <name type="scientific">Deinococcus piscis</name>
    <dbReference type="NCBI Taxonomy" id="394230"/>
    <lineage>
        <taxon>Bacteria</taxon>
        <taxon>Thermotogati</taxon>
        <taxon>Deinococcota</taxon>
        <taxon>Deinococci</taxon>
        <taxon>Deinococcales</taxon>
        <taxon>Deinococcaceae</taxon>
        <taxon>Deinococcus</taxon>
    </lineage>
</organism>
<protein>
    <submittedName>
        <fullName evidence="1">Uncharacterized protein</fullName>
    </submittedName>
</protein>
<reference evidence="2" key="1">
    <citation type="journal article" date="2019" name="Int. J. Syst. Evol. Microbiol.">
        <title>The Global Catalogue of Microorganisms (GCM) 10K type strain sequencing project: providing services to taxonomists for standard genome sequencing and annotation.</title>
        <authorList>
            <consortium name="The Broad Institute Genomics Platform"/>
            <consortium name="The Broad Institute Genome Sequencing Center for Infectious Disease"/>
            <person name="Wu L."/>
            <person name="Ma J."/>
        </authorList>
    </citation>
    <scope>NUCLEOTIDE SEQUENCE [LARGE SCALE GENOMIC DNA]</scope>
    <source>
        <strain evidence="2">CGMCC 1.18439</strain>
    </source>
</reference>
<sequence length="328" mass="36144">MFWRRQSREAKVVSSVFGSDRAKQFEEYSRTPGKSGLAHLTLAAVGVAQGFTVGRGEVVARLQRELDALQHAHPTELDAALLGYAGLRSMMKQGLFHHIGELEFLTIGELLHNRTPLHTWLPVQEWRTQLPARMNAQMRMWAWYHLALCCALTYSSCTNLLKTDPTTAQALLTSGMGRILRWLSLSAYYGGWITALSETPGGFDTQTEACKLASGGLKVLVEHFDEGHAEDFVEDLLGTTRNGEEPSSQAMGLWVASVARGVDESLPTIILHDLEGHSSFQLQLTLTALLEGSIISIRELGADLSKADLTSIQRQNVMTDPLTVLLQS</sequence>
<evidence type="ECO:0000313" key="2">
    <source>
        <dbReference type="Proteomes" id="UP000632154"/>
    </source>
</evidence>
<gene>
    <name evidence="1" type="ORF">GCM10017783_22340</name>
</gene>
<accession>A0ABQ3KC14</accession>
<name>A0ABQ3KC14_9DEIO</name>
<keyword evidence="2" id="KW-1185">Reference proteome</keyword>
<proteinExistence type="predicted"/>
<dbReference type="Proteomes" id="UP000632154">
    <property type="component" value="Unassembled WGS sequence"/>
</dbReference>
<comment type="caution">
    <text evidence="1">The sequence shown here is derived from an EMBL/GenBank/DDBJ whole genome shotgun (WGS) entry which is preliminary data.</text>
</comment>